<keyword evidence="2" id="KW-1185">Reference proteome</keyword>
<gene>
    <name evidence="1" type="ORF">J1N35_022150</name>
</gene>
<protein>
    <recommendedName>
        <fullName evidence="3">DUF659 domain-containing protein</fullName>
    </recommendedName>
</protein>
<dbReference type="EMBL" id="JAIQCV010000007">
    <property type="protein sequence ID" value="KAH1082389.1"/>
    <property type="molecule type" value="Genomic_DNA"/>
</dbReference>
<dbReference type="OrthoDB" id="1934493at2759"/>
<name>A0A9D4A364_9ROSI</name>
<evidence type="ECO:0000313" key="2">
    <source>
        <dbReference type="Proteomes" id="UP000828251"/>
    </source>
</evidence>
<comment type="caution">
    <text evidence="1">The sequence shown here is derived from an EMBL/GenBank/DDBJ whole genome shotgun (WGS) entry which is preliminary data.</text>
</comment>
<dbReference type="PANTHER" id="PTHR32166:SF122">
    <property type="entry name" value="OS09G0499600 PROTEIN"/>
    <property type="match status" value="1"/>
</dbReference>
<dbReference type="Proteomes" id="UP000828251">
    <property type="component" value="Unassembled WGS sequence"/>
</dbReference>
<accession>A0A9D4A364</accession>
<evidence type="ECO:0008006" key="3">
    <source>
        <dbReference type="Google" id="ProtNLM"/>
    </source>
</evidence>
<organism evidence="1 2">
    <name type="scientific">Gossypium stocksii</name>
    <dbReference type="NCBI Taxonomy" id="47602"/>
    <lineage>
        <taxon>Eukaryota</taxon>
        <taxon>Viridiplantae</taxon>
        <taxon>Streptophyta</taxon>
        <taxon>Embryophyta</taxon>
        <taxon>Tracheophyta</taxon>
        <taxon>Spermatophyta</taxon>
        <taxon>Magnoliopsida</taxon>
        <taxon>eudicotyledons</taxon>
        <taxon>Gunneridae</taxon>
        <taxon>Pentapetalae</taxon>
        <taxon>rosids</taxon>
        <taxon>malvids</taxon>
        <taxon>Malvales</taxon>
        <taxon>Malvaceae</taxon>
        <taxon>Malvoideae</taxon>
        <taxon>Gossypium</taxon>
    </lineage>
</organism>
<sequence length="139" mass="16120">MGKGDVSGKEMTNMTTGFEHVTTIPQFKRRKVLAVRDFPPGYRRGATTDHGLNRQIAVDQGKYNEAAIKVGAKMLMQKRRHLCWSACSAHYWDLILKEISNRKSARRVLDEAKKITSFIYNHTWTIDYIQRYTEGRELL</sequence>
<dbReference type="PANTHER" id="PTHR32166">
    <property type="entry name" value="OSJNBA0013A04.12 PROTEIN"/>
    <property type="match status" value="1"/>
</dbReference>
<proteinExistence type="predicted"/>
<reference evidence="1 2" key="1">
    <citation type="journal article" date="2021" name="Plant Biotechnol. J.">
        <title>Multi-omics assisted identification of the key and species-specific regulatory components of drought-tolerant mechanisms in Gossypium stocksii.</title>
        <authorList>
            <person name="Yu D."/>
            <person name="Ke L."/>
            <person name="Zhang D."/>
            <person name="Wu Y."/>
            <person name="Sun Y."/>
            <person name="Mei J."/>
            <person name="Sun J."/>
            <person name="Sun Y."/>
        </authorList>
    </citation>
    <scope>NUCLEOTIDE SEQUENCE [LARGE SCALE GENOMIC DNA]</scope>
    <source>
        <strain evidence="2">cv. E1</strain>
        <tissue evidence="1">Leaf</tissue>
    </source>
</reference>
<dbReference type="AlphaFoldDB" id="A0A9D4A364"/>
<evidence type="ECO:0000313" key="1">
    <source>
        <dbReference type="EMBL" id="KAH1082389.1"/>
    </source>
</evidence>